<gene>
    <name evidence="1" type="ORF">LTS18_012005</name>
</gene>
<comment type="caution">
    <text evidence="1">The sequence shown here is derived from an EMBL/GenBank/DDBJ whole genome shotgun (WGS) entry which is preliminary data.</text>
</comment>
<reference evidence="1" key="1">
    <citation type="submission" date="2024-09" db="EMBL/GenBank/DDBJ databases">
        <title>Black Yeasts Isolated from many extreme environments.</title>
        <authorList>
            <person name="Coleine C."/>
            <person name="Stajich J.E."/>
            <person name="Selbmann L."/>
        </authorList>
    </citation>
    <scope>NUCLEOTIDE SEQUENCE</scope>
    <source>
        <strain evidence="1">CCFEE 5737</strain>
    </source>
</reference>
<accession>A0ACC3CXX9</accession>
<protein>
    <submittedName>
        <fullName evidence="1">Uncharacterized protein</fullName>
    </submittedName>
</protein>
<proteinExistence type="predicted"/>
<keyword evidence="2" id="KW-1185">Reference proteome</keyword>
<feature type="non-terminal residue" evidence="1">
    <location>
        <position position="1"/>
    </location>
</feature>
<name>A0ACC3CXX9_9PEZI</name>
<organism evidence="1 2">
    <name type="scientific">Coniosporium uncinatum</name>
    <dbReference type="NCBI Taxonomy" id="93489"/>
    <lineage>
        <taxon>Eukaryota</taxon>
        <taxon>Fungi</taxon>
        <taxon>Dikarya</taxon>
        <taxon>Ascomycota</taxon>
        <taxon>Pezizomycotina</taxon>
        <taxon>Dothideomycetes</taxon>
        <taxon>Dothideomycetes incertae sedis</taxon>
        <taxon>Coniosporium</taxon>
    </lineage>
</organism>
<sequence>VHELCRALPMDQECLSYFGLYKDHPYVVYPAVADIAQFESDLLLFLINRASLQPNDNGNNGVSEQMVYGKSITWLGLLFACIASGCQSSNMPRKERDLTSQVFVCCSFECLRFANFMSSPNLEIIQTLLVLGNVVANNMNAGVAWSLLGLTIRLGQSLGLHRACPPSTSLSTKTIRSKVWWSIVWQDSLLSITYDRASTSTGLDRPSHFPPNSSSGPGNRCYAECMWRLCRTGLDIVRERATSSSTNEGLQRITEHRKELQDIMSEAADYLKDSRRCRSMRDQLEHWALYMHMSYMMSELCRPAISPTTAEYDLTKTLRKTCIDSLANTVEAFLGLQNVTPFANRSWAALHRSISSALLLGILGEPARNERAKNLLIKLVNVLSEFTSSLDPSEMPAPVKRSIAALRKLTFMEPRGITQNSTPHSGSPSNNMLNMDSLDGFSFGDSPNLMMSPLLGLDEDSPYALMDSIMWGAKKTPLMT</sequence>
<dbReference type="Proteomes" id="UP001186974">
    <property type="component" value="Unassembled WGS sequence"/>
</dbReference>
<evidence type="ECO:0000313" key="2">
    <source>
        <dbReference type="Proteomes" id="UP001186974"/>
    </source>
</evidence>
<dbReference type="EMBL" id="JAWDJW010009869">
    <property type="protein sequence ID" value="KAK3054495.1"/>
    <property type="molecule type" value="Genomic_DNA"/>
</dbReference>
<evidence type="ECO:0000313" key="1">
    <source>
        <dbReference type="EMBL" id="KAK3054495.1"/>
    </source>
</evidence>